<name>A0ABY4N1Q2_9MICO</name>
<dbReference type="InterPro" id="IPR051201">
    <property type="entry name" value="Chloro_Bact_Ser_Proteases"/>
</dbReference>
<dbReference type="SUPFAM" id="SSF50156">
    <property type="entry name" value="PDZ domain-like"/>
    <property type="match status" value="1"/>
</dbReference>
<dbReference type="Gene3D" id="2.40.10.120">
    <property type="match status" value="1"/>
</dbReference>
<dbReference type="PROSITE" id="PS50106">
    <property type="entry name" value="PDZ"/>
    <property type="match status" value="1"/>
</dbReference>
<organism evidence="5">
    <name type="scientific">Gulosibacter sediminis</name>
    <dbReference type="NCBI Taxonomy" id="1729695"/>
    <lineage>
        <taxon>Bacteria</taxon>
        <taxon>Bacillati</taxon>
        <taxon>Actinomycetota</taxon>
        <taxon>Actinomycetes</taxon>
        <taxon>Micrococcales</taxon>
        <taxon>Microbacteriaceae</taxon>
        <taxon>Gulosibacter</taxon>
    </lineage>
</organism>
<feature type="region of interest" description="Disordered" evidence="3">
    <location>
        <begin position="82"/>
        <end position="110"/>
    </location>
</feature>
<evidence type="ECO:0000256" key="3">
    <source>
        <dbReference type="SAM" id="MobiDB-lite"/>
    </source>
</evidence>
<dbReference type="PANTHER" id="PTHR43343">
    <property type="entry name" value="PEPTIDASE S12"/>
    <property type="match status" value="1"/>
</dbReference>
<keyword evidence="1 5" id="KW-0645">Protease</keyword>
<dbReference type="GO" id="GO:0006508">
    <property type="term" value="P:proteolysis"/>
    <property type="evidence" value="ECO:0007669"/>
    <property type="project" value="UniProtKB-KW"/>
</dbReference>
<sequence>MNDSVPTSPKPRVWRGLTAVAAGCGLVLAGALGGLAVSTGNTAQSAWRGADASAEQAQSPSLGSQALKQQLLDLVPWVDEGTSSGGLGQGTDRQSGGSLGGSTQQSTDSLDISAASADESTGIVLIDTKLEYQSAAAAGTGIVLSSDGLVLTNNHVVEGSTSVQVTTTDGTSYNATVVGTDSTEDVAVLQLEDASGLTTATIDDDDDLAVSDAVTAVGNAEGGGELMAADGVVTDLNTSVTPSNEAASGGTTGSNTLTNMIEIDADVVSGDSGGAVLDDEGEVVGMTTAASSGGTNISGYAIEIDTALSVAQDIIDGVETDSNTLGTPAFLGIALADTTSGTSPSTVAGAAVAGVYDETPAAEVGLAAGDTITAVDGIAVGSASELQGLIAEYTPGTEVTLTWTTASGAEQSGTTTLVEGPAN</sequence>
<accession>A0ABY4N1Q2</accession>
<protein>
    <submittedName>
        <fullName evidence="5">S1C family serine protease</fullName>
    </submittedName>
</protein>
<dbReference type="PANTHER" id="PTHR43343:SF3">
    <property type="entry name" value="PROTEASE DO-LIKE 8, CHLOROPLASTIC"/>
    <property type="match status" value="1"/>
</dbReference>
<evidence type="ECO:0000313" key="5">
    <source>
        <dbReference type="EMBL" id="UQN15382.1"/>
    </source>
</evidence>
<evidence type="ECO:0000256" key="2">
    <source>
        <dbReference type="ARBA" id="ARBA00022801"/>
    </source>
</evidence>
<dbReference type="Pfam" id="PF13180">
    <property type="entry name" value="PDZ_2"/>
    <property type="match status" value="1"/>
</dbReference>
<proteinExistence type="predicted"/>
<dbReference type="InterPro" id="IPR001940">
    <property type="entry name" value="Peptidase_S1C"/>
</dbReference>
<dbReference type="EMBL" id="CP097160">
    <property type="protein sequence ID" value="UQN15382.1"/>
    <property type="molecule type" value="Genomic_DNA"/>
</dbReference>
<feature type="domain" description="PDZ" evidence="4">
    <location>
        <begin position="317"/>
        <end position="407"/>
    </location>
</feature>
<dbReference type="InterPro" id="IPR009003">
    <property type="entry name" value="Peptidase_S1_PA"/>
</dbReference>
<gene>
    <name evidence="5" type="ORF">M3M28_02640</name>
</gene>
<dbReference type="SMART" id="SM00228">
    <property type="entry name" value="PDZ"/>
    <property type="match status" value="1"/>
</dbReference>
<dbReference type="InterPro" id="IPR001478">
    <property type="entry name" value="PDZ"/>
</dbReference>
<evidence type="ECO:0000256" key="1">
    <source>
        <dbReference type="ARBA" id="ARBA00022670"/>
    </source>
</evidence>
<dbReference type="Gene3D" id="2.30.42.10">
    <property type="match status" value="1"/>
</dbReference>
<dbReference type="GO" id="GO:0008233">
    <property type="term" value="F:peptidase activity"/>
    <property type="evidence" value="ECO:0007669"/>
    <property type="project" value="UniProtKB-KW"/>
</dbReference>
<keyword evidence="2" id="KW-0378">Hydrolase</keyword>
<dbReference type="Pfam" id="PF13365">
    <property type="entry name" value="Trypsin_2"/>
    <property type="match status" value="1"/>
</dbReference>
<dbReference type="PRINTS" id="PR00834">
    <property type="entry name" value="PROTEASES2C"/>
</dbReference>
<dbReference type="SUPFAM" id="SSF50494">
    <property type="entry name" value="Trypsin-like serine proteases"/>
    <property type="match status" value="1"/>
</dbReference>
<evidence type="ECO:0000259" key="4">
    <source>
        <dbReference type="PROSITE" id="PS50106"/>
    </source>
</evidence>
<dbReference type="InterPro" id="IPR036034">
    <property type="entry name" value="PDZ_sf"/>
</dbReference>
<reference evidence="5" key="1">
    <citation type="submission" date="2022-05" db="EMBL/GenBank/DDBJ databases">
        <title>Complete genome sequence of toluene-degrading Gulosibacter sediminis strain ACHW.36C.</title>
        <authorList>
            <person name="Wai A.C."/>
            <person name="Lai G.K."/>
            <person name="Griffin S.D."/>
            <person name="Leung F.C."/>
        </authorList>
    </citation>
    <scope>NUCLEOTIDE SEQUENCE [LARGE SCALE GENOMIC DNA]</scope>
    <source>
        <strain evidence="5">ACHW.36C</strain>
    </source>
</reference>